<reference evidence="7 8" key="1">
    <citation type="submission" date="2024-09" db="EMBL/GenBank/DDBJ databases">
        <title>Laminarin stimulates single cell rates of sulfate reduction while oxygen inhibits transcriptomic activity in coastal marine sediment.</title>
        <authorList>
            <person name="Lindsay M."/>
            <person name="Orcutt B."/>
            <person name="Emerson D."/>
            <person name="Stepanauskas R."/>
            <person name="D'Angelo T."/>
        </authorList>
    </citation>
    <scope>NUCLEOTIDE SEQUENCE [LARGE SCALE GENOMIC DNA]</scope>
    <source>
        <strain evidence="7">SAG AM-311-K15</strain>
    </source>
</reference>
<protein>
    <recommendedName>
        <fullName evidence="9">Polysaccharide biosynthesis protein C-terminal domain-containing protein</fullName>
    </recommendedName>
</protein>
<comment type="subcellular location">
    <subcellularLocation>
        <location evidence="1">Cell membrane</location>
        <topology evidence="1">Multi-pass membrane protein</topology>
    </subcellularLocation>
</comment>
<organism evidence="7 8">
    <name type="scientific">candidate division CSSED10-310 bacterium</name>
    <dbReference type="NCBI Taxonomy" id="2855610"/>
    <lineage>
        <taxon>Bacteria</taxon>
        <taxon>Bacteria division CSSED10-310</taxon>
    </lineage>
</organism>
<dbReference type="EMBL" id="JBHPBY010000085">
    <property type="protein sequence ID" value="MFC1850232.1"/>
    <property type="molecule type" value="Genomic_DNA"/>
</dbReference>
<gene>
    <name evidence="7" type="ORF">ACFL27_08580</name>
</gene>
<dbReference type="Proteomes" id="UP001594351">
    <property type="component" value="Unassembled WGS sequence"/>
</dbReference>
<dbReference type="PANTHER" id="PTHR30250:SF11">
    <property type="entry name" value="O-ANTIGEN TRANSPORTER-RELATED"/>
    <property type="match status" value="1"/>
</dbReference>
<evidence type="ECO:0000256" key="3">
    <source>
        <dbReference type="ARBA" id="ARBA00022692"/>
    </source>
</evidence>
<evidence type="ECO:0000256" key="2">
    <source>
        <dbReference type="ARBA" id="ARBA00022475"/>
    </source>
</evidence>
<evidence type="ECO:0000256" key="4">
    <source>
        <dbReference type="ARBA" id="ARBA00022989"/>
    </source>
</evidence>
<keyword evidence="2" id="KW-1003">Cell membrane</keyword>
<feature type="transmembrane region" description="Helical" evidence="6">
    <location>
        <begin position="57"/>
        <end position="77"/>
    </location>
</feature>
<feature type="transmembrane region" description="Helical" evidence="6">
    <location>
        <begin position="487"/>
        <end position="506"/>
    </location>
</feature>
<feature type="transmembrane region" description="Helical" evidence="6">
    <location>
        <begin position="118"/>
        <end position="138"/>
    </location>
</feature>
<feature type="transmembrane region" description="Helical" evidence="6">
    <location>
        <begin position="334"/>
        <end position="355"/>
    </location>
</feature>
<feature type="transmembrane region" description="Helical" evidence="6">
    <location>
        <begin position="367"/>
        <end position="388"/>
    </location>
</feature>
<evidence type="ECO:0000313" key="8">
    <source>
        <dbReference type="Proteomes" id="UP001594351"/>
    </source>
</evidence>
<evidence type="ECO:0000256" key="6">
    <source>
        <dbReference type="SAM" id="Phobius"/>
    </source>
</evidence>
<feature type="transmembrane region" description="Helical" evidence="6">
    <location>
        <begin position="458"/>
        <end position="481"/>
    </location>
</feature>
<accession>A0ABV6YVM2</accession>
<keyword evidence="5 6" id="KW-0472">Membrane</keyword>
<evidence type="ECO:0008006" key="9">
    <source>
        <dbReference type="Google" id="ProtNLM"/>
    </source>
</evidence>
<keyword evidence="3 6" id="KW-0812">Transmembrane</keyword>
<feature type="transmembrane region" description="Helical" evidence="6">
    <location>
        <begin position="209"/>
        <end position="231"/>
    </location>
</feature>
<evidence type="ECO:0000313" key="7">
    <source>
        <dbReference type="EMBL" id="MFC1850232.1"/>
    </source>
</evidence>
<dbReference type="InterPro" id="IPR050833">
    <property type="entry name" value="Poly_Biosynth_Transport"/>
</dbReference>
<evidence type="ECO:0000256" key="1">
    <source>
        <dbReference type="ARBA" id="ARBA00004651"/>
    </source>
</evidence>
<feature type="transmembrane region" description="Helical" evidence="6">
    <location>
        <begin position="23"/>
        <end position="45"/>
    </location>
</feature>
<feature type="transmembrane region" description="Helical" evidence="6">
    <location>
        <begin position="183"/>
        <end position="203"/>
    </location>
</feature>
<feature type="transmembrane region" description="Helical" evidence="6">
    <location>
        <begin position="400"/>
        <end position="419"/>
    </location>
</feature>
<sequence length="517" mass="58115">MPENNQSSPHKTPQKMNGVQKRFFFGISAVWARNAVGIIVNLIQYPLLFHYLPQEELGIWFLMIGAQMFTGMLDFGFGQTFQRRFAFAKGACGADPDTPLTDDARDHIRALFGLAQRVYRFLSVFVFTILLLGGFFYFNTLDLSAAAKTGLNVSWFIMALGYAANVYGWYVEYTLNGLGDVGFPNLINSVILVGLLIATWIVLACGWGLLALAFLWLIRGVLLRLFGWLVIMRRYPWIHTSKARLQRTELSSMLQPSLHWWLAIVGIFLTSGISRYFIGIFLGVSLVPDFVATFAALALVQSSLIQIVGILTPLLSQMWQAGDLELIRQYTFKLIRLSLTLLAMCYIFICMYGKLLFELWLGQGHFVGYPVLSILCVMMLLEAHHGVLNIPCIAAEKLGFYKFTLLGGILGIIFAIIMIPRWGLIGAAGAIFLAQLLTNNWIIPLISLKLLKYSFKHYFLKVLSPVFLVGISIVLIALAVHHIIPQQFIGFICLSVLIGFISLLNIKRIIFSLRKMT</sequence>
<proteinExistence type="predicted"/>
<evidence type="ECO:0000256" key="5">
    <source>
        <dbReference type="ARBA" id="ARBA00023136"/>
    </source>
</evidence>
<feature type="transmembrane region" description="Helical" evidence="6">
    <location>
        <begin position="290"/>
        <end position="314"/>
    </location>
</feature>
<keyword evidence="4 6" id="KW-1133">Transmembrane helix</keyword>
<feature type="transmembrane region" description="Helical" evidence="6">
    <location>
        <begin position="260"/>
        <end position="284"/>
    </location>
</feature>
<keyword evidence="8" id="KW-1185">Reference proteome</keyword>
<feature type="transmembrane region" description="Helical" evidence="6">
    <location>
        <begin position="153"/>
        <end position="171"/>
    </location>
</feature>
<name>A0ABV6YVM2_UNCC1</name>
<dbReference type="PANTHER" id="PTHR30250">
    <property type="entry name" value="PST FAMILY PREDICTED COLANIC ACID TRANSPORTER"/>
    <property type="match status" value="1"/>
</dbReference>
<feature type="transmembrane region" description="Helical" evidence="6">
    <location>
        <begin position="425"/>
        <end position="446"/>
    </location>
</feature>
<comment type="caution">
    <text evidence="7">The sequence shown here is derived from an EMBL/GenBank/DDBJ whole genome shotgun (WGS) entry which is preliminary data.</text>
</comment>